<dbReference type="RefSeq" id="WP_330153839.1">
    <property type="nucleotide sequence ID" value="NZ_JAUZMZ010000150.1"/>
</dbReference>
<keyword evidence="3" id="KW-0274">FAD</keyword>
<evidence type="ECO:0000256" key="2">
    <source>
        <dbReference type="ARBA" id="ARBA00022630"/>
    </source>
</evidence>
<dbReference type="SUPFAM" id="SSF56645">
    <property type="entry name" value="Acyl-CoA dehydrogenase NM domain-like"/>
    <property type="match status" value="1"/>
</dbReference>
<evidence type="ECO:0000313" key="8">
    <source>
        <dbReference type="Proteomes" id="UP001331936"/>
    </source>
</evidence>
<evidence type="ECO:0000313" key="7">
    <source>
        <dbReference type="EMBL" id="MEE2034469.1"/>
    </source>
</evidence>
<accession>A0ABU7JY53</accession>
<proteinExistence type="inferred from homology"/>
<keyword evidence="2" id="KW-0285">Flavoprotein</keyword>
<dbReference type="InterPro" id="IPR036250">
    <property type="entry name" value="AcylCo_DH-like_C"/>
</dbReference>
<dbReference type="InterPro" id="IPR009100">
    <property type="entry name" value="AcylCoA_DH/oxidase_NM_dom_sf"/>
</dbReference>
<evidence type="ECO:0000256" key="1">
    <source>
        <dbReference type="ARBA" id="ARBA00009347"/>
    </source>
</evidence>
<reference evidence="7 8" key="1">
    <citation type="submission" date="2023-08" db="EMBL/GenBank/DDBJ databases">
        <authorList>
            <person name="Girao M."/>
            <person name="Carvalho M.F."/>
        </authorList>
    </citation>
    <scope>NUCLEOTIDE SEQUENCE [LARGE SCALE GENOMIC DNA]</scope>
    <source>
        <strain evidence="7 8">CC-R104</strain>
    </source>
</reference>
<comment type="caution">
    <text evidence="7">The sequence shown here is derived from an EMBL/GenBank/DDBJ whole genome shotgun (WGS) entry which is preliminary data.</text>
</comment>
<dbReference type="InterPro" id="IPR009075">
    <property type="entry name" value="AcylCo_DH/oxidase_C"/>
</dbReference>
<name>A0ABU7JY53_9NOCA</name>
<keyword evidence="8" id="KW-1185">Reference proteome</keyword>
<evidence type="ECO:0000256" key="3">
    <source>
        <dbReference type="ARBA" id="ARBA00022827"/>
    </source>
</evidence>
<dbReference type="PANTHER" id="PTHR43884">
    <property type="entry name" value="ACYL-COA DEHYDROGENASE"/>
    <property type="match status" value="1"/>
</dbReference>
<evidence type="ECO:0000256" key="4">
    <source>
        <dbReference type="ARBA" id="ARBA00023002"/>
    </source>
</evidence>
<evidence type="ECO:0000259" key="6">
    <source>
        <dbReference type="Pfam" id="PF00441"/>
    </source>
</evidence>
<protein>
    <submittedName>
        <fullName evidence="7">Acyl-CoA dehydrogenase family protein</fullName>
    </submittedName>
</protein>
<dbReference type="InterPro" id="IPR046373">
    <property type="entry name" value="Acyl-CoA_Oxase/DH_mid-dom_sf"/>
</dbReference>
<dbReference type="PANTHER" id="PTHR43884:SF20">
    <property type="entry name" value="ACYL-COA DEHYDROGENASE FADE28"/>
    <property type="match status" value="1"/>
</dbReference>
<keyword evidence="4" id="KW-0560">Oxidoreductase</keyword>
<feature type="region of interest" description="Disordered" evidence="5">
    <location>
        <begin position="260"/>
        <end position="283"/>
    </location>
</feature>
<gene>
    <name evidence="7" type="ORF">Q8814_20510</name>
</gene>
<feature type="domain" description="Acyl-CoA dehydrogenase/oxidase C-terminal" evidence="6">
    <location>
        <begin position="120"/>
        <end position="243"/>
    </location>
</feature>
<dbReference type="Pfam" id="PF00441">
    <property type="entry name" value="Acyl-CoA_dh_1"/>
    <property type="match status" value="1"/>
</dbReference>
<evidence type="ECO:0000256" key="5">
    <source>
        <dbReference type="SAM" id="MobiDB-lite"/>
    </source>
</evidence>
<organism evidence="7 8">
    <name type="scientific">Rhodococcus chondri</name>
    <dbReference type="NCBI Taxonomy" id="3065941"/>
    <lineage>
        <taxon>Bacteria</taxon>
        <taxon>Bacillati</taxon>
        <taxon>Actinomycetota</taxon>
        <taxon>Actinomycetes</taxon>
        <taxon>Mycobacteriales</taxon>
        <taxon>Nocardiaceae</taxon>
        <taxon>Rhodococcus</taxon>
    </lineage>
</organism>
<dbReference type="Gene3D" id="1.20.140.10">
    <property type="entry name" value="Butyryl-CoA Dehydrogenase, subunit A, domain 3"/>
    <property type="match status" value="1"/>
</dbReference>
<comment type="similarity">
    <text evidence="1">Belongs to the acyl-CoA dehydrogenase family.</text>
</comment>
<dbReference type="SUPFAM" id="SSF47203">
    <property type="entry name" value="Acyl-CoA dehydrogenase C-terminal domain-like"/>
    <property type="match status" value="1"/>
</dbReference>
<feature type="non-terminal residue" evidence="7">
    <location>
        <position position="1"/>
    </location>
</feature>
<dbReference type="Proteomes" id="UP001331936">
    <property type="component" value="Unassembled WGS sequence"/>
</dbReference>
<dbReference type="Gene3D" id="2.40.110.10">
    <property type="entry name" value="Butyryl-CoA Dehydrogenase, subunit A, domain 2"/>
    <property type="match status" value="1"/>
</dbReference>
<sequence>ALLAGIAAGESIVATVVAARDDASAHGSVFRAESIGDNVFVTGRAEFVVDGDIADTVLVPAADESGAVGLYAIDASDLSVERMTTTDATRVLSVVHAEAARATLLGEEAPLDWIRDRAVVALACESLGVARACLAASVAYAGSRVQFGRPIGGFQAIKHALAEVAVAVELAESAVAHAVWAVEEGTDHDLAEAAAIAALACGDAATLATEKNVQVHGGIGFTWEHTAHLYYRRALSSGVLWGSGDDHAQRLYLLAVTAGDSSGTSTIDPTSEPASAELSLTES</sequence>
<dbReference type="EMBL" id="JAUZMZ010000150">
    <property type="protein sequence ID" value="MEE2034469.1"/>
    <property type="molecule type" value="Genomic_DNA"/>
</dbReference>